<protein>
    <recommendedName>
        <fullName evidence="3">Apolipoprotein B</fullName>
    </recommendedName>
</protein>
<comment type="caution">
    <text evidence="1">The sequence shown here is derived from an EMBL/GenBank/DDBJ whole genome shotgun (WGS) entry which is preliminary data.</text>
</comment>
<dbReference type="Proteomes" id="UP001159427">
    <property type="component" value="Unassembled WGS sequence"/>
</dbReference>
<proteinExistence type="predicted"/>
<name>A0ABN8MII4_9CNID</name>
<organism evidence="1 2">
    <name type="scientific">Porites evermanni</name>
    <dbReference type="NCBI Taxonomy" id="104178"/>
    <lineage>
        <taxon>Eukaryota</taxon>
        <taxon>Metazoa</taxon>
        <taxon>Cnidaria</taxon>
        <taxon>Anthozoa</taxon>
        <taxon>Hexacorallia</taxon>
        <taxon>Scleractinia</taxon>
        <taxon>Fungiina</taxon>
        <taxon>Poritidae</taxon>
        <taxon>Porites</taxon>
    </lineage>
</organism>
<sequence length="473" mass="52385">RHCNTVDKPITINVIQKEIEKRSFTVPTYQTVYTGNCRSGISIKTVFKYALKGAQIGKTIGTMLKGPVGGAVGFVVGGVIGGIVGAFKKSIFGCSNTYEKVPAEPQIVEYDHKIYKVKSVEQIIKEVKCNGHTMRAKPGGHGPPYQCCKQYGCETKVMNPKCILDNEECLLSMTELKFTLDALNKTLQSEFLSLRSSVERVQKATFSFEKARVLHKNAVSQLKQIEAHTKQKLSVVEITNASMIHTRRIVDIGLKIAQAMNSSDNGKVVDVDDLHFSLSVVSGDAKQIVVQSNASTLSGKQVPVRFLLNFDQMQRSISSASKNIIVDLFGGKHARKKRSAAEDAGGSTHSVHSSFMDYPYACLFVNNTNLYFSYMFKSLHTLISSVKGLHQDLTFGIHDLEHLSQTMNATGSFSNASKTANNYSKEYLNSSFVTGFLEVIQVLKDENIKMMNGSSQSWNDTFEAWRAFLEVYT</sequence>
<keyword evidence="2" id="KW-1185">Reference proteome</keyword>
<accession>A0ABN8MII4</accession>
<reference evidence="1 2" key="1">
    <citation type="submission" date="2022-05" db="EMBL/GenBank/DDBJ databases">
        <authorList>
            <consortium name="Genoscope - CEA"/>
            <person name="William W."/>
        </authorList>
    </citation>
    <scope>NUCLEOTIDE SEQUENCE [LARGE SCALE GENOMIC DNA]</scope>
</reference>
<evidence type="ECO:0008006" key="3">
    <source>
        <dbReference type="Google" id="ProtNLM"/>
    </source>
</evidence>
<feature type="non-terminal residue" evidence="1">
    <location>
        <position position="1"/>
    </location>
</feature>
<dbReference type="EMBL" id="CALNXI010000576">
    <property type="protein sequence ID" value="CAH3029509.1"/>
    <property type="molecule type" value="Genomic_DNA"/>
</dbReference>
<feature type="non-terminal residue" evidence="1">
    <location>
        <position position="473"/>
    </location>
</feature>
<evidence type="ECO:0000313" key="1">
    <source>
        <dbReference type="EMBL" id="CAH3029509.1"/>
    </source>
</evidence>
<gene>
    <name evidence="1" type="ORF">PEVE_00036277</name>
</gene>
<evidence type="ECO:0000313" key="2">
    <source>
        <dbReference type="Proteomes" id="UP001159427"/>
    </source>
</evidence>